<gene>
    <name evidence="1" type="ORF">B0I18_105284</name>
</gene>
<dbReference type="AlphaFoldDB" id="A0A2P8D3E7"/>
<dbReference type="Proteomes" id="UP000240572">
    <property type="component" value="Unassembled WGS sequence"/>
</dbReference>
<reference evidence="1 2" key="1">
    <citation type="submission" date="2018-03" db="EMBL/GenBank/DDBJ databases">
        <title>Genomic Encyclopedia of Type Strains, Phase III (KMG-III): the genomes of soil and plant-associated and newly described type strains.</title>
        <authorList>
            <person name="Whitman W."/>
        </authorList>
    </citation>
    <scope>NUCLEOTIDE SEQUENCE [LARGE SCALE GENOMIC DNA]</scope>
    <source>
        <strain evidence="1 2">CGMCC 1.12700</strain>
    </source>
</reference>
<dbReference type="RefSeq" id="WP_281257995.1">
    <property type="nucleotide sequence ID" value="NZ_PYGD01000005.1"/>
</dbReference>
<name>A0A2P8D3E7_9BACT</name>
<evidence type="ECO:0000313" key="1">
    <source>
        <dbReference type="EMBL" id="PSK91699.1"/>
    </source>
</evidence>
<protein>
    <submittedName>
        <fullName evidence="1">RHS repeat-associated protein</fullName>
    </submittedName>
</protein>
<accession>A0A2P8D3E7</accession>
<dbReference type="Gene3D" id="2.180.10.10">
    <property type="entry name" value="RHS repeat-associated core"/>
    <property type="match status" value="2"/>
</dbReference>
<dbReference type="NCBIfam" id="TIGR03696">
    <property type="entry name" value="Rhs_assc_core"/>
    <property type="match status" value="1"/>
</dbReference>
<evidence type="ECO:0000313" key="2">
    <source>
        <dbReference type="Proteomes" id="UP000240572"/>
    </source>
</evidence>
<sequence>GGGNTLVGKLEQKINGNPFNIANYSYDHLNRVVVKDGRACMTLNEYNIRGFLTHIAAEDHSQPTISRFFDERLRYEWGFRDKHYNGNIAGITWSGGDGKKHAYGYTYDSLDRLTHAEHRHLSGGNWVNTDWNYTASNISYDLNGNIKTMNQKGGSYPGAAQNMDILSYQYGSNSNQLQSVEDAGTAINGLPDFRNGVSQAIEYTYDQNGNMTRDDNKGLTVSYNHLNKPAAITVTGKGSIYYTYDAGGNLLRKKLDSAGVITLYDYFGNFVYKSDVLQYITNEEGRARPIANDTTAHLTRFVYDYFVKDHLGNVRSTVTAEPINRDYLARHEMATAGVEQLVFDNIPNVRESKPGSTNPDDGMAARLEGGNPNTQVGTAIMLKVMPGDKFEISADSYYEGENQTQEESGAGPIISSLMNALMGGGTYAGTPVSELPDNLKTISGLLSNPVLPEQLRGLQSNDNPMVPKAHINYLFFDSKMQLVTGLSGSIQVQGGGPSGWHNSGSVTIGPGTVGNNVIQPSYVIIYIDNQTIGKNVWFDNMRVEHYTSKLLEEDHYYPFGLTIHLEQAGQSNLPRNDIKFQGQRHDNDFGINIYSFKYREHDPTIGRFWQVDPLSEKYVHNSTYAFSENKVTSHIELEGLESFSIQPEINQAWRELKANFQNLANSVNIGGSAYVEMKEDGKSIKPTVTVKTNAGDWMNYLTHTNTNQGGPSFFKFDFSVESSVEKKAEVKTLIGSAAGGVQINQKGETTVTAEASIKTPGGNLGASVSQSSNGTTTVSGNISVEMGSATVKAEASVVNKQNAVGLVSGFGVEQKVGTRTFGFGASA</sequence>
<feature type="non-terminal residue" evidence="1">
    <location>
        <position position="1"/>
    </location>
</feature>
<dbReference type="InterPro" id="IPR022385">
    <property type="entry name" value="Rhs_assc_core"/>
</dbReference>
<proteinExistence type="predicted"/>
<keyword evidence="2" id="KW-1185">Reference proteome</keyword>
<organism evidence="1 2">
    <name type="scientific">Taibaiella chishuiensis</name>
    <dbReference type="NCBI Taxonomy" id="1434707"/>
    <lineage>
        <taxon>Bacteria</taxon>
        <taxon>Pseudomonadati</taxon>
        <taxon>Bacteroidota</taxon>
        <taxon>Chitinophagia</taxon>
        <taxon>Chitinophagales</taxon>
        <taxon>Chitinophagaceae</taxon>
        <taxon>Taibaiella</taxon>
    </lineage>
</organism>
<comment type="caution">
    <text evidence="1">The sequence shown here is derived from an EMBL/GenBank/DDBJ whole genome shotgun (WGS) entry which is preliminary data.</text>
</comment>
<dbReference type="EMBL" id="PYGD01000005">
    <property type="protein sequence ID" value="PSK91699.1"/>
    <property type="molecule type" value="Genomic_DNA"/>
</dbReference>